<dbReference type="RefSeq" id="XP_012196117.1">
    <property type="nucleotide sequence ID" value="XM_012340727.1"/>
</dbReference>
<evidence type="ECO:0000313" key="3">
    <source>
        <dbReference type="Proteomes" id="UP000030745"/>
    </source>
</evidence>
<feature type="region of interest" description="Disordered" evidence="1">
    <location>
        <begin position="204"/>
        <end position="233"/>
    </location>
</feature>
<dbReference type="VEuPathDB" id="FungiDB:SPRG_02176"/>
<accession>A0A067CRN6</accession>
<dbReference type="EMBL" id="KK583193">
    <property type="protein sequence ID" value="KDO33369.1"/>
    <property type="molecule type" value="Genomic_DNA"/>
</dbReference>
<dbReference type="OrthoDB" id="73309at2759"/>
<dbReference type="Proteomes" id="UP000030745">
    <property type="component" value="Unassembled WGS sequence"/>
</dbReference>
<dbReference type="OMA" id="QMLCELE"/>
<reference evidence="2 3" key="1">
    <citation type="journal article" date="2013" name="PLoS Genet.">
        <title>Distinctive expansion of potential virulence genes in the genome of the oomycete fish pathogen Saprolegnia parasitica.</title>
        <authorList>
            <person name="Jiang R.H."/>
            <person name="de Bruijn I."/>
            <person name="Haas B.J."/>
            <person name="Belmonte R."/>
            <person name="Lobach L."/>
            <person name="Christie J."/>
            <person name="van den Ackerveken G."/>
            <person name="Bottin A."/>
            <person name="Bulone V."/>
            <person name="Diaz-Moreno S.M."/>
            <person name="Dumas B."/>
            <person name="Fan L."/>
            <person name="Gaulin E."/>
            <person name="Govers F."/>
            <person name="Grenville-Briggs L.J."/>
            <person name="Horner N.R."/>
            <person name="Levin J.Z."/>
            <person name="Mammella M."/>
            <person name="Meijer H.J."/>
            <person name="Morris P."/>
            <person name="Nusbaum C."/>
            <person name="Oome S."/>
            <person name="Phillips A.J."/>
            <person name="van Rooyen D."/>
            <person name="Rzeszutek E."/>
            <person name="Saraiva M."/>
            <person name="Secombes C.J."/>
            <person name="Seidl M.F."/>
            <person name="Snel B."/>
            <person name="Stassen J.H."/>
            <person name="Sykes S."/>
            <person name="Tripathy S."/>
            <person name="van den Berg H."/>
            <person name="Vega-Arreguin J.C."/>
            <person name="Wawra S."/>
            <person name="Young S.K."/>
            <person name="Zeng Q."/>
            <person name="Dieguez-Uribeondo J."/>
            <person name="Russ C."/>
            <person name="Tyler B.M."/>
            <person name="van West P."/>
        </authorList>
    </citation>
    <scope>NUCLEOTIDE SEQUENCE [LARGE SCALE GENOMIC DNA]</scope>
    <source>
        <strain evidence="2 3">CBS 223.65</strain>
    </source>
</reference>
<dbReference type="GeneID" id="24124739"/>
<organism evidence="2 3">
    <name type="scientific">Saprolegnia parasitica (strain CBS 223.65)</name>
    <dbReference type="NCBI Taxonomy" id="695850"/>
    <lineage>
        <taxon>Eukaryota</taxon>
        <taxon>Sar</taxon>
        <taxon>Stramenopiles</taxon>
        <taxon>Oomycota</taxon>
        <taxon>Saprolegniomycetes</taxon>
        <taxon>Saprolegniales</taxon>
        <taxon>Saprolegniaceae</taxon>
        <taxon>Saprolegnia</taxon>
    </lineage>
</organism>
<protein>
    <submittedName>
        <fullName evidence="2">Uncharacterized protein</fullName>
    </submittedName>
</protein>
<sequence>MELGSIVGVPAVAEPEKPSTPIKFMGTRLRCMELEEKLAMLIAKLTSVAYPFKDDVYDAMSSLRQHDQMLCELEEYISADLPAKEEFLYGNCATMRATIRETMQYLQVQLQTTFDAKAQADYLMRPLRRKVHHARKLLTVFLHNDATDVDAQLHTIEALLLEAEETDLQFDCHAFHYGRDLLIEEKDRIIAEWKLVRRDIRQVRRATKEGPASSSSPSSSSSRLEYRAVSPCH</sequence>
<feature type="compositionally biased region" description="Low complexity" evidence="1">
    <location>
        <begin position="213"/>
        <end position="222"/>
    </location>
</feature>
<proteinExistence type="predicted"/>
<name>A0A067CRN6_SAPPC</name>
<gene>
    <name evidence="2" type="ORF">SPRG_02176</name>
</gene>
<keyword evidence="3" id="KW-1185">Reference proteome</keyword>
<dbReference type="KEGG" id="spar:SPRG_02176"/>
<evidence type="ECO:0000256" key="1">
    <source>
        <dbReference type="SAM" id="MobiDB-lite"/>
    </source>
</evidence>
<dbReference type="AlphaFoldDB" id="A0A067CRN6"/>
<evidence type="ECO:0000313" key="2">
    <source>
        <dbReference type="EMBL" id="KDO33369.1"/>
    </source>
</evidence>